<feature type="compositionally biased region" description="Basic and acidic residues" evidence="1">
    <location>
        <begin position="145"/>
        <end position="166"/>
    </location>
</feature>
<proteinExistence type="predicted"/>
<dbReference type="Pfam" id="PF05932">
    <property type="entry name" value="CesT"/>
    <property type="match status" value="1"/>
</dbReference>
<feature type="compositionally biased region" description="Basic and acidic residues" evidence="1">
    <location>
        <begin position="120"/>
        <end position="131"/>
    </location>
</feature>
<evidence type="ECO:0000313" key="2">
    <source>
        <dbReference type="EMBL" id="KAE8753699.1"/>
    </source>
</evidence>
<comment type="caution">
    <text evidence="2">The sequence shown here is derived from an EMBL/GenBank/DDBJ whole genome shotgun (WGS) entry which is preliminary data.</text>
</comment>
<dbReference type="CDD" id="cd17020">
    <property type="entry name" value="T3SC_IA_ShcM-like"/>
    <property type="match status" value="1"/>
</dbReference>
<dbReference type="SUPFAM" id="SSF69635">
    <property type="entry name" value="Type III secretory system chaperone-like"/>
    <property type="match status" value="1"/>
</dbReference>
<accession>A0A6N6W0P9</accession>
<dbReference type="EMBL" id="VOSW01000178">
    <property type="protein sequence ID" value="KAE8753699.1"/>
    <property type="molecule type" value="Genomic_DNA"/>
</dbReference>
<dbReference type="GO" id="GO:0030254">
    <property type="term" value="P:protein secretion by the type III secretion system"/>
    <property type="evidence" value="ECO:0007669"/>
    <property type="project" value="InterPro"/>
</dbReference>
<name>A0A6N6W0P9_9BURK</name>
<reference evidence="2 3" key="1">
    <citation type="journal article" date="2020" name="Int. J. Syst. Evol. Microbiol.">
        <title>Paraburkholderia madseniana sp. nov., a phenolic acid-degrading bacterium isolated from acidic forest soil.</title>
        <authorList>
            <person name="Wilhelm R.C."/>
            <person name="Murphy S.J.L."/>
            <person name="Feriancek N.M."/>
            <person name="Karasz D.C."/>
            <person name="DeRito C.M."/>
            <person name="Newman J.D."/>
            <person name="Buckley D.H."/>
        </authorList>
    </citation>
    <scope>NUCLEOTIDE SEQUENCE [LARGE SCALE GENOMIC DNA]</scope>
    <source>
        <strain evidence="2 3">RP11</strain>
    </source>
</reference>
<dbReference type="Proteomes" id="UP000463700">
    <property type="component" value="Unassembled WGS sequence"/>
</dbReference>
<protein>
    <submittedName>
        <fullName evidence="2">Uncharacterized protein</fullName>
    </submittedName>
</protein>
<sequence>MVNSVAVAVLAAGHARIRDSGGELGGRRVVVRGNPSWRKPSDARALQGARRSAPVRRRKLCDRRRRGGSRDGRARVGRQAQGACAWQPGIAPAFPPTEDQPGGGGHIQIAARRDLWAGDAHPDQAEEDHGTHARRARHQAGRSAESARRVPCDARGGEADGSRPIEKPASSTRATARLSESFATFRKEASPIRGVTDVTYASYTKLLQDICDLTNLEDAARLVEGGQLTVSDQIVSIRYDETVDSTHALVHVDLGDVPDEDRQTIYRHALEVNFHAITVRDGAMSLDPVEGHLQYSFYFPVDGTLTAADLLDAITDLLDDLAGDEAELAGEVGASAPEMRRVAV</sequence>
<feature type="region of interest" description="Disordered" evidence="1">
    <location>
        <begin position="36"/>
        <end position="80"/>
    </location>
</feature>
<gene>
    <name evidence="2" type="ORF">FSO04_43695</name>
</gene>
<evidence type="ECO:0000256" key="1">
    <source>
        <dbReference type="SAM" id="MobiDB-lite"/>
    </source>
</evidence>
<dbReference type="AlphaFoldDB" id="A0A6N6W0P9"/>
<dbReference type="InterPro" id="IPR010261">
    <property type="entry name" value="Tir_chaperone"/>
</dbReference>
<evidence type="ECO:0000313" key="3">
    <source>
        <dbReference type="Proteomes" id="UP000463700"/>
    </source>
</evidence>
<feature type="compositionally biased region" description="Basic residues" evidence="1">
    <location>
        <begin position="53"/>
        <end position="67"/>
    </location>
</feature>
<feature type="region of interest" description="Disordered" evidence="1">
    <location>
        <begin position="120"/>
        <end position="176"/>
    </location>
</feature>
<organism evidence="2 3">
    <name type="scientific">Paraburkholderia madseniana</name>
    <dbReference type="NCBI Taxonomy" id="2599607"/>
    <lineage>
        <taxon>Bacteria</taxon>
        <taxon>Pseudomonadati</taxon>
        <taxon>Pseudomonadota</taxon>
        <taxon>Betaproteobacteria</taxon>
        <taxon>Burkholderiales</taxon>
        <taxon>Burkholderiaceae</taxon>
        <taxon>Paraburkholderia</taxon>
    </lineage>
</organism>
<dbReference type="Gene3D" id="3.30.1460.10">
    <property type="match status" value="1"/>
</dbReference>